<protein>
    <recommendedName>
        <fullName evidence="6">DUF4378 domain-containing protein</fullName>
    </recommendedName>
</protein>
<feature type="region of interest" description="Disordered" evidence="1">
    <location>
        <begin position="226"/>
        <end position="262"/>
    </location>
</feature>
<dbReference type="PANTHER" id="PTHR40836:SF4">
    <property type="entry name" value="RB1-INDUCIBLE COILED-COIL PROTEIN"/>
    <property type="match status" value="1"/>
</dbReference>
<feature type="region of interest" description="Disordered" evidence="1">
    <location>
        <begin position="441"/>
        <end position="464"/>
    </location>
</feature>
<dbReference type="AlphaFoldDB" id="A0AAD4THN0"/>
<dbReference type="EMBL" id="JAJJMB010001692">
    <property type="protein sequence ID" value="KAI3956205.1"/>
    <property type="molecule type" value="Genomic_DNA"/>
</dbReference>
<dbReference type="Pfam" id="PF14309">
    <property type="entry name" value="DUF4378"/>
    <property type="match status" value="1"/>
</dbReference>
<organism evidence="4 5">
    <name type="scientific">Papaver atlanticum</name>
    <dbReference type="NCBI Taxonomy" id="357466"/>
    <lineage>
        <taxon>Eukaryota</taxon>
        <taxon>Viridiplantae</taxon>
        <taxon>Streptophyta</taxon>
        <taxon>Embryophyta</taxon>
        <taxon>Tracheophyta</taxon>
        <taxon>Spermatophyta</taxon>
        <taxon>Magnoliopsida</taxon>
        <taxon>Ranunculales</taxon>
        <taxon>Papaveraceae</taxon>
        <taxon>Papaveroideae</taxon>
        <taxon>Papaver</taxon>
    </lineage>
</organism>
<feature type="region of interest" description="Disordered" evidence="1">
    <location>
        <begin position="106"/>
        <end position="133"/>
    </location>
</feature>
<evidence type="ECO:0000313" key="4">
    <source>
        <dbReference type="EMBL" id="KAI3956205.1"/>
    </source>
</evidence>
<keyword evidence="5" id="KW-1185">Reference proteome</keyword>
<evidence type="ECO:0000259" key="2">
    <source>
        <dbReference type="Pfam" id="PF14309"/>
    </source>
</evidence>
<reference evidence="4" key="1">
    <citation type="submission" date="2022-04" db="EMBL/GenBank/DDBJ databases">
        <title>A functionally conserved STORR gene fusion in Papaver species that diverged 16.8 million years ago.</title>
        <authorList>
            <person name="Catania T."/>
        </authorList>
    </citation>
    <scope>NUCLEOTIDE SEQUENCE</scope>
    <source>
        <strain evidence="4">S-188037</strain>
    </source>
</reference>
<name>A0AAD4THN0_9MAGN</name>
<dbReference type="Pfam" id="PF14383">
    <property type="entry name" value="VARLMGL"/>
    <property type="match status" value="1"/>
</dbReference>
<comment type="caution">
    <text evidence="4">The sequence shown here is derived from an EMBL/GenBank/DDBJ whole genome shotgun (WGS) entry which is preliminary data.</text>
</comment>
<feature type="domain" description="DUF3741" evidence="3">
    <location>
        <begin position="88"/>
        <end position="106"/>
    </location>
</feature>
<sequence>MGGLFHLFDFSQSGTSRKSQKRLIDGLEAPRNSLELPSESSPRYRAMGDKILYPHQVNQKTSKQNISSNGAPMKKLINEEILKDSDRRGVPSIVARLMGMDILPSETKPAIQVSEKKSKPKQERSPGKEHVASNAYLDKPLNLKSQTSYNLLPHSGEMDPDKPCHVFGNPRPREHPQEEQLQKFKKEFEAWQAATVWEQARVVEGSHKEKRTTYTGSRISRRHEKLTELNSHRPEVAAKSSGRERSDSYHRRYKSDDLDARNPKDFISARNKCKTTSSFEPQTYYNTRDRKYSAAARIVVLKPGLDRSPGSEESWARSSDSIEDEGSIEDFLEEVKEKLRSERRAKKAVKRDFIVIRNGVEFPFDAKPTSSKKIAQNIAKQVRETVSRDIGMKLLRTESMKSYGSEIQVDEPESPEFISRETRKLLSKRLKNVLIGEMDAAGNTPNESRNSFSRDGFGSGKRSHWENMEDENEFQTNSRNGEQNYQLRSTGEMLPRSNLLRSMSAPVSSGTSFGKLLLEDRHVLTGAQLRTKHEVADDVPTELTRSSSTKEKFNLRGKFSSLNNFTLKSRLFGGKLELVDEMESHNGSVFDRDAFTSGLTVMMNLGNTHENCTEVPPSPASVCSSVKEECCEPVESTSPVAPTDISAMDEPAESTNLVSTTGLSAMETDHSCAFKVADDEIRSDRSGLDRETETEETEQQVVDDAAEMMVTEKDYIKDLLLISGLYGGGGGGYESRLSAGADLKWVPLGICVFDKVEESRKAKTSNEVEGESNTIVEQNHKVIFDLVNEALYTILEPCFTTTAVGPTRMPRGKRLLDKVWRMIGMYINPPEHSEDGKWLSFYSLDAIVARDLGTNSWLDLNLDDSEDQLIGKETAGFILDELIEETVRDAYGVSKLQS</sequence>
<evidence type="ECO:0008006" key="6">
    <source>
        <dbReference type="Google" id="ProtNLM"/>
    </source>
</evidence>
<feature type="compositionally biased region" description="Polar residues" evidence="1">
    <location>
        <begin position="443"/>
        <end position="453"/>
    </location>
</feature>
<evidence type="ECO:0000256" key="1">
    <source>
        <dbReference type="SAM" id="MobiDB-lite"/>
    </source>
</evidence>
<gene>
    <name evidence="4" type="ORF">MKW98_008723</name>
</gene>
<accession>A0AAD4THN0</accession>
<dbReference type="Proteomes" id="UP001202328">
    <property type="component" value="Unassembled WGS sequence"/>
</dbReference>
<feature type="region of interest" description="Disordered" evidence="1">
    <location>
        <begin position="12"/>
        <end position="41"/>
    </location>
</feature>
<feature type="compositionally biased region" description="Basic and acidic residues" evidence="1">
    <location>
        <begin position="114"/>
        <end position="131"/>
    </location>
</feature>
<evidence type="ECO:0000259" key="3">
    <source>
        <dbReference type="Pfam" id="PF14383"/>
    </source>
</evidence>
<dbReference type="PANTHER" id="PTHR40836">
    <property type="entry name" value="RB1-INDUCIBLE COILED-COIL PROTEIN"/>
    <property type="match status" value="1"/>
</dbReference>
<evidence type="ECO:0000313" key="5">
    <source>
        <dbReference type="Proteomes" id="UP001202328"/>
    </source>
</evidence>
<dbReference type="InterPro" id="IPR025486">
    <property type="entry name" value="DUF4378"/>
</dbReference>
<feature type="domain" description="DUF4378" evidence="2">
    <location>
        <begin position="713"/>
        <end position="885"/>
    </location>
</feature>
<proteinExistence type="predicted"/>
<dbReference type="InterPro" id="IPR032795">
    <property type="entry name" value="DUF3741-assoc"/>
</dbReference>